<gene>
    <name evidence="2" type="ORF">FFWV33_09490</name>
</gene>
<accession>A0A2S1LDG8</accession>
<proteinExistence type="predicted"/>
<evidence type="ECO:0000313" key="3">
    <source>
        <dbReference type="Proteomes" id="UP000244527"/>
    </source>
</evidence>
<dbReference type="Proteomes" id="UP000244527">
    <property type="component" value="Chromosome"/>
</dbReference>
<feature type="signal peptide" evidence="1">
    <location>
        <begin position="1"/>
        <end position="19"/>
    </location>
</feature>
<dbReference type="RefSeq" id="WP_108740693.1">
    <property type="nucleotide sequence ID" value="NZ_CP020918.1"/>
</dbReference>
<dbReference type="EMBL" id="CP020918">
    <property type="protein sequence ID" value="AWG21757.1"/>
    <property type="molecule type" value="Genomic_DNA"/>
</dbReference>
<dbReference type="OrthoDB" id="1489185at2"/>
<reference evidence="2 3" key="1">
    <citation type="submission" date="2017-04" db="EMBL/GenBank/DDBJ databases">
        <title>Compelte genome sequence of WV33.</title>
        <authorList>
            <person name="Lee P.C."/>
        </authorList>
    </citation>
    <scope>NUCLEOTIDE SEQUENCE [LARGE SCALE GENOMIC DNA]</scope>
    <source>
        <strain evidence="2 3">WV33</strain>
    </source>
</reference>
<evidence type="ECO:0000256" key="1">
    <source>
        <dbReference type="SAM" id="SignalP"/>
    </source>
</evidence>
<sequence>MKKSLFFFLSIITLLNVNAQTAFQNTGNVQIHPNGSVGFHTNLINDGVFDKNDGLVGFYSLDNYLVVAGKNEAIFKNVEIDVFDNLYLNTSMGITNDLLFITGKVVTPRNDTTISLDFLNHQLYVGEGDANHVDGYAKVINQGEFIFPIGDDNAFRPMILPNQVANSTYKGAYFREDPNSPSTFNSSFDTESRQKSIVKVNTREFWDLDGVKETAVKLTWNIDSGINALAYSVENLRVVGWSSSLGIWFDLGNVKVTGNLDEGTIESNSFIPDDYEIITIGSDASIVRGIFADSNRNYGISPNGDGVNDTFIIKGIEYTPNNTLQIYNRWGILVYSKSGYDNSWGGFSDGRSTISASVGLPEGTYFYVLEFQAEGLSKQGYIYLKR</sequence>
<feature type="chain" id="PRO_5015422236" description="Gliding motility protein" evidence="1">
    <location>
        <begin position="20"/>
        <end position="386"/>
    </location>
</feature>
<name>A0A2S1LDG8_9FLAO</name>
<evidence type="ECO:0008006" key="4">
    <source>
        <dbReference type="Google" id="ProtNLM"/>
    </source>
</evidence>
<dbReference type="KEGG" id="ffa:FFWV33_09490"/>
<dbReference type="AlphaFoldDB" id="A0A2S1LDG8"/>
<dbReference type="Pfam" id="PF13585">
    <property type="entry name" value="CHU_C"/>
    <property type="match status" value="1"/>
</dbReference>
<dbReference type="InterPro" id="IPR026341">
    <property type="entry name" value="T9SS_type_B"/>
</dbReference>
<dbReference type="NCBIfam" id="TIGR04131">
    <property type="entry name" value="Bac_Flav_CTERM"/>
    <property type="match status" value="1"/>
</dbReference>
<organism evidence="2 3">
    <name type="scientific">Flavobacterium faecale</name>
    <dbReference type="NCBI Taxonomy" id="1355330"/>
    <lineage>
        <taxon>Bacteria</taxon>
        <taxon>Pseudomonadati</taxon>
        <taxon>Bacteroidota</taxon>
        <taxon>Flavobacteriia</taxon>
        <taxon>Flavobacteriales</taxon>
        <taxon>Flavobacteriaceae</taxon>
        <taxon>Flavobacterium</taxon>
    </lineage>
</organism>
<keyword evidence="1" id="KW-0732">Signal</keyword>
<keyword evidence="3" id="KW-1185">Reference proteome</keyword>
<evidence type="ECO:0000313" key="2">
    <source>
        <dbReference type="EMBL" id="AWG21757.1"/>
    </source>
</evidence>
<protein>
    <recommendedName>
        <fullName evidence="4">Gliding motility protein</fullName>
    </recommendedName>
</protein>